<dbReference type="AlphaFoldDB" id="A0A024TCA8"/>
<dbReference type="VEuPathDB" id="FungiDB:H310_13635"/>
<dbReference type="OrthoDB" id="87344at2759"/>
<organism evidence="1">
    <name type="scientific">Aphanomyces invadans</name>
    <dbReference type="NCBI Taxonomy" id="157072"/>
    <lineage>
        <taxon>Eukaryota</taxon>
        <taxon>Sar</taxon>
        <taxon>Stramenopiles</taxon>
        <taxon>Oomycota</taxon>
        <taxon>Saprolegniomycetes</taxon>
        <taxon>Saprolegniales</taxon>
        <taxon>Verrucalvaceae</taxon>
        <taxon>Aphanomyces</taxon>
    </lineage>
</organism>
<evidence type="ECO:0000313" key="1">
    <source>
        <dbReference type="EMBL" id="ETV91790.1"/>
    </source>
</evidence>
<accession>A0A024TCA8</accession>
<gene>
    <name evidence="1" type="ORF">H310_13635</name>
</gene>
<dbReference type="RefSeq" id="XP_008879427.1">
    <property type="nucleotide sequence ID" value="XM_008881205.1"/>
</dbReference>
<protein>
    <submittedName>
        <fullName evidence="1">Uncharacterized protein</fullName>
    </submittedName>
</protein>
<proteinExistence type="predicted"/>
<dbReference type="GeneID" id="20090685"/>
<sequence>MKAMKVMNTPHHIQPAIAPEVEEQYSSSPLEFQLVTGTVTTSNRYALLQEDDLELPWKAMRCLGRPNKSKHAHFERTAKLIREKVAESNILACTRLLRPEPQVVAHSMYPAEGGFGLLEALATTRTIHRLMASHTVTGDSGDYTMYLPFYAKAAKTRKS</sequence>
<dbReference type="EMBL" id="KI914006">
    <property type="protein sequence ID" value="ETV91790.1"/>
    <property type="molecule type" value="Genomic_DNA"/>
</dbReference>
<name>A0A024TCA8_9STRA</name>
<reference evidence="1" key="1">
    <citation type="submission" date="2013-12" db="EMBL/GenBank/DDBJ databases">
        <title>The Genome Sequence of Aphanomyces invadans NJM9701.</title>
        <authorList>
            <consortium name="The Broad Institute Genomics Platform"/>
            <person name="Russ C."/>
            <person name="Tyler B."/>
            <person name="van West P."/>
            <person name="Dieguez-Uribeondo J."/>
            <person name="Young S.K."/>
            <person name="Zeng Q."/>
            <person name="Gargeya S."/>
            <person name="Fitzgerald M."/>
            <person name="Abouelleil A."/>
            <person name="Alvarado L."/>
            <person name="Chapman S.B."/>
            <person name="Gainer-Dewar J."/>
            <person name="Goldberg J."/>
            <person name="Griggs A."/>
            <person name="Gujja S."/>
            <person name="Hansen M."/>
            <person name="Howarth C."/>
            <person name="Imamovic A."/>
            <person name="Ireland A."/>
            <person name="Larimer J."/>
            <person name="McCowan C."/>
            <person name="Murphy C."/>
            <person name="Pearson M."/>
            <person name="Poon T.W."/>
            <person name="Priest M."/>
            <person name="Roberts A."/>
            <person name="Saif S."/>
            <person name="Shea T."/>
            <person name="Sykes S."/>
            <person name="Wortman J."/>
            <person name="Nusbaum C."/>
            <person name="Birren B."/>
        </authorList>
    </citation>
    <scope>NUCLEOTIDE SEQUENCE [LARGE SCALE GENOMIC DNA]</scope>
    <source>
        <strain evidence="1">NJM9701</strain>
    </source>
</reference>